<keyword evidence="1" id="KW-0732">Signal</keyword>
<dbReference type="HOGENOM" id="CLU_1486524_0_0_6"/>
<dbReference type="AlphaFoldDB" id="S3JJ26"/>
<evidence type="ECO:0000313" key="3">
    <source>
        <dbReference type="Proteomes" id="UP000014585"/>
    </source>
</evidence>
<dbReference type="EMBL" id="ATDT01000004">
    <property type="protein sequence ID" value="EPF20127.1"/>
    <property type="molecule type" value="Genomic_DNA"/>
</dbReference>
<protein>
    <recommendedName>
        <fullName evidence="4">Fimbrial protein</fullName>
    </recommendedName>
</protein>
<evidence type="ECO:0000256" key="1">
    <source>
        <dbReference type="SAM" id="SignalP"/>
    </source>
</evidence>
<evidence type="ECO:0008006" key="4">
    <source>
        <dbReference type="Google" id="ProtNLM"/>
    </source>
</evidence>
<feature type="signal peptide" evidence="1">
    <location>
        <begin position="1"/>
        <end position="37"/>
    </location>
</feature>
<comment type="caution">
    <text evidence="2">The sequence shown here is derived from an EMBL/GenBank/DDBJ whole genome shotgun (WGS) entry which is preliminary data.</text>
</comment>
<organism evidence="2 3">
    <name type="scientific">Cedecea davisae DSM 4568</name>
    <dbReference type="NCBI Taxonomy" id="566551"/>
    <lineage>
        <taxon>Bacteria</taxon>
        <taxon>Pseudomonadati</taxon>
        <taxon>Pseudomonadota</taxon>
        <taxon>Gammaproteobacteria</taxon>
        <taxon>Enterobacterales</taxon>
        <taxon>Enterobacteriaceae</taxon>
        <taxon>Cedecea</taxon>
    </lineage>
</organism>
<dbReference type="STRING" id="566551.HMPREF0201_00727"/>
<evidence type="ECO:0000313" key="2">
    <source>
        <dbReference type="EMBL" id="EPF20127.1"/>
    </source>
</evidence>
<sequence>MGKKMKQEMKARCQQGIRRIVLLGALGPLFAAPAALAAESATTTITIKGTVRASCSIGLKNSSVTLPPVDLVENQKPGETIPDVTPTKIEVTGKCTGAEKIKYSLKAVSGVDGSCLAPAEGKVIQMCLYNGEKKLDFTGGTVPTIENQKNGELTLDIKPAYGTAPKTGEYSASLSIKVEPM</sequence>
<dbReference type="PATRIC" id="fig|566551.4.peg.665"/>
<reference evidence="2 3" key="1">
    <citation type="submission" date="2013-04" db="EMBL/GenBank/DDBJ databases">
        <authorList>
            <person name="Weinstock G."/>
            <person name="Sodergren E."/>
            <person name="Lobos E.A."/>
            <person name="Fulton L."/>
            <person name="Fulton R."/>
            <person name="Courtney L."/>
            <person name="Fronick C."/>
            <person name="O'Laughlin M."/>
            <person name="Godfrey J."/>
            <person name="Wilson R.M."/>
            <person name="Miner T."/>
            <person name="Farmer C."/>
            <person name="Delehaunty K."/>
            <person name="Cordes M."/>
            <person name="Minx P."/>
            <person name="Tomlinson C."/>
            <person name="Chen J."/>
            <person name="Wollam A."/>
            <person name="Pepin K.H."/>
            <person name="Palsikar V.B."/>
            <person name="Zhang X."/>
            <person name="Suruliraj S."/>
            <person name="Perna N.T."/>
            <person name="Plunkett G."/>
            <person name="Warren W."/>
            <person name="Mitreva M."/>
            <person name="Mardis E.R."/>
            <person name="Wilson R.K."/>
        </authorList>
    </citation>
    <scope>NUCLEOTIDE SEQUENCE [LARGE SCALE GENOMIC DNA]</scope>
    <source>
        <strain evidence="2 3">DSM 4568</strain>
    </source>
</reference>
<dbReference type="RefSeq" id="WP_016535066.1">
    <property type="nucleotide sequence ID" value="NZ_KE161030.1"/>
</dbReference>
<feature type="chain" id="PRO_5004510594" description="Fimbrial protein" evidence="1">
    <location>
        <begin position="38"/>
        <end position="181"/>
    </location>
</feature>
<dbReference type="Proteomes" id="UP000014585">
    <property type="component" value="Unassembled WGS sequence"/>
</dbReference>
<name>S3JJ26_9ENTR</name>
<accession>S3JJ26</accession>
<proteinExistence type="predicted"/>
<gene>
    <name evidence="2" type="ORF">HMPREF0201_00727</name>
</gene>